<reference evidence="2" key="2">
    <citation type="submission" date="2020-06" db="EMBL/GenBank/DDBJ databases">
        <authorList>
            <person name="Sheffer M."/>
        </authorList>
    </citation>
    <scope>NUCLEOTIDE SEQUENCE</scope>
</reference>
<sequence length="219" mass="25717">MLLSGLIWLGEQLASTNRLYEAEKAKCEVESKRVDFWQHEYEKCQKEVEELKRVQTRKRTRSSDDSDDSSSDEPDVPVETIPSPRRVRVRQPPLFPRIRYPGPPLSREAGSNRVDDKLARFLAKERLNDIFDDISESSTCRVPRALFERWMKWLVGDRSPDERGIDWRTIPPPGSRKEAWIFRVYSLAHGRAFDARRKTVMDRDVTWAFRHLSACRNAR</sequence>
<feature type="compositionally biased region" description="Acidic residues" evidence="1">
    <location>
        <begin position="65"/>
        <end position="76"/>
    </location>
</feature>
<organism evidence="2 3">
    <name type="scientific">Argiope bruennichi</name>
    <name type="common">Wasp spider</name>
    <name type="synonym">Aranea bruennichi</name>
    <dbReference type="NCBI Taxonomy" id="94029"/>
    <lineage>
        <taxon>Eukaryota</taxon>
        <taxon>Metazoa</taxon>
        <taxon>Ecdysozoa</taxon>
        <taxon>Arthropoda</taxon>
        <taxon>Chelicerata</taxon>
        <taxon>Arachnida</taxon>
        <taxon>Araneae</taxon>
        <taxon>Araneomorphae</taxon>
        <taxon>Entelegynae</taxon>
        <taxon>Araneoidea</taxon>
        <taxon>Araneidae</taxon>
        <taxon>Argiope</taxon>
    </lineage>
</organism>
<keyword evidence="3" id="KW-1185">Reference proteome</keyword>
<protein>
    <submittedName>
        <fullName evidence="2">Uncharacterized protein</fullName>
    </submittedName>
</protein>
<gene>
    <name evidence="2" type="ORF">HNY73_013445</name>
</gene>
<evidence type="ECO:0000313" key="2">
    <source>
        <dbReference type="EMBL" id="KAF8783255.1"/>
    </source>
</evidence>
<dbReference type="Proteomes" id="UP000807504">
    <property type="component" value="Unassembled WGS sequence"/>
</dbReference>
<evidence type="ECO:0000313" key="3">
    <source>
        <dbReference type="Proteomes" id="UP000807504"/>
    </source>
</evidence>
<comment type="caution">
    <text evidence="2">The sequence shown here is derived from an EMBL/GenBank/DDBJ whole genome shotgun (WGS) entry which is preliminary data.</text>
</comment>
<dbReference type="EMBL" id="JABXBU010001863">
    <property type="protein sequence ID" value="KAF8783255.1"/>
    <property type="molecule type" value="Genomic_DNA"/>
</dbReference>
<dbReference type="SUPFAM" id="SSF47113">
    <property type="entry name" value="Histone-fold"/>
    <property type="match status" value="1"/>
</dbReference>
<evidence type="ECO:0000256" key="1">
    <source>
        <dbReference type="SAM" id="MobiDB-lite"/>
    </source>
</evidence>
<name>A0A8T0EY13_ARGBR</name>
<dbReference type="AlphaFoldDB" id="A0A8T0EY13"/>
<reference evidence="2" key="1">
    <citation type="journal article" date="2020" name="bioRxiv">
        <title>Chromosome-level reference genome of the European wasp spider Argiope bruennichi: a resource for studies on range expansion and evolutionary adaptation.</title>
        <authorList>
            <person name="Sheffer M.M."/>
            <person name="Hoppe A."/>
            <person name="Krehenwinkel H."/>
            <person name="Uhl G."/>
            <person name="Kuss A.W."/>
            <person name="Jensen L."/>
            <person name="Jensen C."/>
            <person name="Gillespie R.G."/>
            <person name="Hoff K.J."/>
            <person name="Prost S."/>
        </authorList>
    </citation>
    <scope>NUCLEOTIDE SEQUENCE</scope>
</reference>
<proteinExistence type="predicted"/>
<dbReference type="InterPro" id="IPR009072">
    <property type="entry name" value="Histone-fold"/>
</dbReference>
<feature type="region of interest" description="Disordered" evidence="1">
    <location>
        <begin position="52"/>
        <end position="85"/>
    </location>
</feature>
<dbReference type="GO" id="GO:0046982">
    <property type="term" value="F:protein heterodimerization activity"/>
    <property type="evidence" value="ECO:0007669"/>
    <property type="project" value="InterPro"/>
</dbReference>
<accession>A0A8T0EY13</accession>